<dbReference type="AlphaFoldDB" id="A0A9X1X6J5"/>
<evidence type="ECO:0000313" key="2">
    <source>
        <dbReference type="Proteomes" id="UP001139450"/>
    </source>
</evidence>
<reference evidence="1" key="1">
    <citation type="submission" date="2022-04" db="EMBL/GenBank/DDBJ databases">
        <title>Mucilaginibacter sp. RS28 isolated from freshwater.</title>
        <authorList>
            <person name="Ko S.-R."/>
        </authorList>
    </citation>
    <scope>NUCLEOTIDE SEQUENCE</scope>
    <source>
        <strain evidence="1">RS28</strain>
    </source>
</reference>
<organism evidence="1 2">
    <name type="scientific">Mucilaginibacter straminoryzae</name>
    <dbReference type="NCBI Taxonomy" id="2932774"/>
    <lineage>
        <taxon>Bacteria</taxon>
        <taxon>Pseudomonadati</taxon>
        <taxon>Bacteroidota</taxon>
        <taxon>Sphingobacteriia</taxon>
        <taxon>Sphingobacteriales</taxon>
        <taxon>Sphingobacteriaceae</taxon>
        <taxon>Mucilaginibacter</taxon>
    </lineage>
</organism>
<dbReference type="Proteomes" id="UP001139450">
    <property type="component" value="Unassembled WGS sequence"/>
</dbReference>
<accession>A0A9X1X6J5</accession>
<name>A0A9X1X6J5_9SPHI</name>
<evidence type="ECO:0000313" key="1">
    <source>
        <dbReference type="EMBL" id="MCJ8212082.1"/>
    </source>
</evidence>
<sequence>VGNKTDLIHQEPTVVAYEHVEKILLTTMDCILCYLLSEKKAAKSYDLAAFAWFDYLFSGEGGK</sequence>
<comment type="caution">
    <text evidence="1">The sequence shown here is derived from an EMBL/GenBank/DDBJ whole genome shotgun (WGS) entry which is preliminary data.</text>
</comment>
<proteinExistence type="predicted"/>
<keyword evidence="2" id="KW-1185">Reference proteome</keyword>
<dbReference type="EMBL" id="JALJEJ010000018">
    <property type="protein sequence ID" value="MCJ8212082.1"/>
    <property type="molecule type" value="Genomic_DNA"/>
</dbReference>
<dbReference type="RefSeq" id="WP_245133318.1">
    <property type="nucleotide sequence ID" value="NZ_JALJEJ010000018.1"/>
</dbReference>
<gene>
    <name evidence="1" type="ORF">MUY27_20360</name>
</gene>
<feature type="non-terminal residue" evidence="1">
    <location>
        <position position="1"/>
    </location>
</feature>
<protein>
    <submittedName>
        <fullName evidence="1">Uncharacterized protein</fullName>
    </submittedName>
</protein>